<dbReference type="CDD" id="cd13999">
    <property type="entry name" value="STKc_MAP3K-like"/>
    <property type="match status" value="1"/>
</dbReference>
<dbReference type="GO" id="GO:0005524">
    <property type="term" value="F:ATP binding"/>
    <property type="evidence" value="ECO:0007669"/>
    <property type="project" value="InterPro"/>
</dbReference>
<dbReference type="InterPro" id="IPR008271">
    <property type="entry name" value="Ser/Thr_kinase_AS"/>
</dbReference>
<gene>
    <name evidence="3" type="ORF">HPP92_022981</name>
</gene>
<dbReference type="PANTHER" id="PTHR44329">
    <property type="entry name" value="SERINE/THREONINE-PROTEIN KINASE TNNI3K-RELATED"/>
    <property type="match status" value="1"/>
</dbReference>
<keyword evidence="4" id="KW-1185">Reference proteome</keyword>
<dbReference type="Gene3D" id="3.30.200.20">
    <property type="entry name" value="Phosphorylase Kinase, domain 1"/>
    <property type="match status" value="1"/>
</dbReference>
<dbReference type="AlphaFoldDB" id="A0A835UCE8"/>
<comment type="caution">
    <text evidence="3">The sequence shown here is derived from an EMBL/GenBank/DDBJ whole genome shotgun (WGS) entry which is preliminary data.</text>
</comment>
<proteinExistence type="predicted"/>
<dbReference type="InterPro" id="IPR011009">
    <property type="entry name" value="Kinase-like_dom_sf"/>
</dbReference>
<sequence length="536" mass="60151">MDTDGCSCLIRTKVPPAVSFRSASTGLPSIKYEFTFAHAMSPSQTSSSSNWNLGVSESSFSTANSKLLPTRADEQSGKNLNDTSFGSSNTSACGLSNCVYNRSSLPTLMESDSPSVEFSFNPDGRTVLDPKKHKHSSSSSFAGLKKKKSKPKLRSVESVSAVVPSDVFAKAKSTVRRFSIQRLRQHQQEKKLSRKHHSSKELKTEKKYAKPKTKKDKPLARGGRVTALETTEKWVVDLSQLYFGDRFSFGAHSRLYRGMYKNQHVAVKVVRLPDVVDDESRALAARLEKQFVRERDFLSRLSHRNVIKLSGACEMSPFFFILTEYLSGGSLRSFVNKQELKNLSLDRLISIALDVARGMEYIHSQGVIHRDLKPENILFDKNMCAIIADFGVACEAAHCDALEDDAGTYRWMAPEMIKRKPSGRKVDVYGFGLLLWVMATGCLPYDDLTPVQAAFAVVNKSMRPVIPAECPEELGTLMEQCWSSNPEKRPEFWHIVKVLEQSESSLARDGTLHLPVSVTKVDHKRKPRKWIKMLRR</sequence>
<dbReference type="InterPro" id="IPR000719">
    <property type="entry name" value="Prot_kinase_dom"/>
</dbReference>
<dbReference type="EMBL" id="JADCNL010000012">
    <property type="protein sequence ID" value="KAG0457824.1"/>
    <property type="molecule type" value="Genomic_DNA"/>
</dbReference>
<feature type="region of interest" description="Disordered" evidence="1">
    <location>
        <begin position="184"/>
        <end position="221"/>
    </location>
</feature>
<dbReference type="PROSITE" id="PS50011">
    <property type="entry name" value="PROTEIN_KINASE_DOM"/>
    <property type="match status" value="1"/>
</dbReference>
<dbReference type="SMART" id="SM00220">
    <property type="entry name" value="S_TKc"/>
    <property type="match status" value="1"/>
</dbReference>
<dbReference type="Proteomes" id="UP000636800">
    <property type="component" value="Chromosome 12"/>
</dbReference>
<dbReference type="PRINTS" id="PR00109">
    <property type="entry name" value="TYRKINASE"/>
</dbReference>
<dbReference type="Pfam" id="PF07714">
    <property type="entry name" value="PK_Tyr_Ser-Thr"/>
    <property type="match status" value="1"/>
</dbReference>
<dbReference type="InterPro" id="IPR051681">
    <property type="entry name" value="Ser/Thr_Kinases-Pseudokinases"/>
</dbReference>
<feature type="domain" description="Protein kinase" evidence="2">
    <location>
        <begin position="241"/>
        <end position="506"/>
    </location>
</feature>
<evidence type="ECO:0000256" key="1">
    <source>
        <dbReference type="SAM" id="MobiDB-lite"/>
    </source>
</evidence>
<dbReference type="Gene3D" id="1.10.510.10">
    <property type="entry name" value="Transferase(Phosphotransferase) domain 1"/>
    <property type="match status" value="1"/>
</dbReference>
<organism evidence="3 4">
    <name type="scientific">Vanilla planifolia</name>
    <name type="common">Vanilla</name>
    <dbReference type="NCBI Taxonomy" id="51239"/>
    <lineage>
        <taxon>Eukaryota</taxon>
        <taxon>Viridiplantae</taxon>
        <taxon>Streptophyta</taxon>
        <taxon>Embryophyta</taxon>
        <taxon>Tracheophyta</taxon>
        <taxon>Spermatophyta</taxon>
        <taxon>Magnoliopsida</taxon>
        <taxon>Liliopsida</taxon>
        <taxon>Asparagales</taxon>
        <taxon>Orchidaceae</taxon>
        <taxon>Vanilloideae</taxon>
        <taxon>Vanilleae</taxon>
        <taxon>Vanilla</taxon>
    </lineage>
</organism>
<dbReference type="PROSITE" id="PS00108">
    <property type="entry name" value="PROTEIN_KINASE_ST"/>
    <property type="match status" value="1"/>
</dbReference>
<reference evidence="3 4" key="1">
    <citation type="journal article" date="2020" name="Nat. Food">
        <title>A phased Vanilla planifolia genome enables genetic improvement of flavour and production.</title>
        <authorList>
            <person name="Hasing T."/>
            <person name="Tang H."/>
            <person name="Brym M."/>
            <person name="Khazi F."/>
            <person name="Huang T."/>
            <person name="Chambers A.H."/>
        </authorList>
    </citation>
    <scope>NUCLEOTIDE SEQUENCE [LARGE SCALE GENOMIC DNA]</scope>
    <source>
        <tissue evidence="3">Leaf</tissue>
    </source>
</reference>
<feature type="region of interest" description="Disordered" evidence="1">
    <location>
        <begin position="121"/>
        <end position="149"/>
    </location>
</feature>
<dbReference type="SUPFAM" id="SSF56112">
    <property type="entry name" value="Protein kinase-like (PK-like)"/>
    <property type="match status" value="1"/>
</dbReference>
<protein>
    <recommendedName>
        <fullName evidence="2">Protein kinase domain-containing protein</fullName>
    </recommendedName>
</protein>
<feature type="compositionally biased region" description="Basic and acidic residues" evidence="1">
    <location>
        <begin position="199"/>
        <end position="208"/>
    </location>
</feature>
<evidence type="ECO:0000313" key="4">
    <source>
        <dbReference type="Proteomes" id="UP000636800"/>
    </source>
</evidence>
<dbReference type="InterPro" id="IPR001245">
    <property type="entry name" value="Ser-Thr/Tyr_kinase_cat_dom"/>
</dbReference>
<dbReference type="GO" id="GO:0004674">
    <property type="term" value="F:protein serine/threonine kinase activity"/>
    <property type="evidence" value="ECO:0007669"/>
    <property type="project" value="TreeGrafter"/>
</dbReference>
<name>A0A835UCE8_VANPL</name>
<dbReference type="OrthoDB" id="693960at2759"/>
<dbReference type="PANTHER" id="PTHR44329:SF73">
    <property type="entry name" value="OS01G0201200 PROTEIN"/>
    <property type="match status" value="1"/>
</dbReference>
<evidence type="ECO:0000313" key="3">
    <source>
        <dbReference type="EMBL" id="KAG0457824.1"/>
    </source>
</evidence>
<accession>A0A835UCE8</accession>
<evidence type="ECO:0000259" key="2">
    <source>
        <dbReference type="PROSITE" id="PS50011"/>
    </source>
</evidence>